<proteinExistence type="predicted"/>
<evidence type="ECO:0000313" key="1">
    <source>
        <dbReference type="EMBL" id="KHD26293.1"/>
    </source>
</evidence>
<name>A0ACC4P005_9VIBR</name>
<gene>
    <name evidence="1" type="ORF">NM09_05970</name>
</gene>
<comment type="caution">
    <text evidence="1">The sequence shown here is derived from an EMBL/GenBank/DDBJ whole genome shotgun (WGS) entry which is preliminary data.</text>
</comment>
<reference evidence="1" key="1">
    <citation type="submission" date="2014-10" db="EMBL/GenBank/DDBJ databases">
        <title>Genome sequencing of Vibrio caribbeanicus T14.</title>
        <authorList>
            <person name="Chan K.-G."/>
            <person name="Mohamad N.I."/>
        </authorList>
    </citation>
    <scope>NUCLEOTIDE SEQUENCE</scope>
    <source>
        <strain evidence="1">T14</strain>
    </source>
</reference>
<keyword evidence="2" id="KW-1185">Reference proteome</keyword>
<sequence length="80" mass="8915">MILPLCELAPTESLFWLFLVVFGYGFVRFAITVYTGNWPGVGKNIRFAKAIKPAALFSALVFAWILTSMISQKFLGTCGY</sequence>
<dbReference type="EMBL" id="JRWR01000003">
    <property type="protein sequence ID" value="KHD26293.1"/>
    <property type="molecule type" value="Genomic_DNA"/>
</dbReference>
<evidence type="ECO:0000313" key="2">
    <source>
        <dbReference type="Proteomes" id="UP000030421"/>
    </source>
</evidence>
<organism evidence="1 2">
    <name type="scientific">Vibrio caribbeanicus</name>
    <dbReference type="NCBI Taxonomy" id="701175"/>
    <lineage>
        <taxon>Bacteria</taxon>
        <taxon>Pseudomonadati</taxon>
        <taxon>Pseudomonadota</taxon>
        <taxon>Gammaproteobacteria</taxon>
        <taxon>Vibrionales</taxon>
        <taxon>Vibrionaceae</taxon>
        <taxon>Vibrio</taxon>
    </lineage>
</organism>
<dbReference type="Proteomes" id="UP000030421">
    <property type="component" value="Unassembled WGS sequence"/>
</dbReference>
<accession>A0ACC4P005</accession>
<protein>
    <submittedName>
        <fullName evidence="1">Uncharacterized protein</fullName>
    </submittedName>
</protein>